<name>A0A9D2KE62_9BACE</name>
<dbReference type="Gene3D" id="3.30.830.10">
    <property type="entry name" value="Metalloenzyme, LuxS/M16 peptidase-like"/>
    <property type="match status" value="2"/>
</dbReference>
<dbReference type="PANTHER" id="PTHR11851">
    <property type="entry name" value="METALLOPROTEASE"/>
    <property type="match status" value="1"/>
</dbReference>
<dbReference type="Pfam" id="PF00675">
    <property type="entry name" value="Peptidase_M16"/>
    <property type="match status" value="1"/>
</dbReference>
<comment type="caution">
    <text evidence="3">The sequence shown here is derived from an EMBL/GenBank/DDBJ whole genome shotgun (WGS) entry which is preliminary data.</text>
</comment>
<evidence type="ECO:0000313" key="3">
    <source>
        <dbReference type="EMBL" id="HIZ91522.1"/>
    </source>
</evidence>
<evidence type="ECO:0000259" key="2">
    <source>
        <dbReference type="Pfam" id="PF05193"/>
    </source>
</evidence>
<dbReference type="SUPFAM" id="SSF63411">
    <property type="entry name" value="LuxS/MPP-like metallohydrolase"/>
    <property type="match status" value="2"/>
</dbReference>
<feature type="domain" description="Peptidase M16 C-terminal" evidence="2">
    <location>
        <begin position="182"/>
        <end position="358"/>
    </location>
</feature>
<dbReference type="Pfam" id="PF05193">
    <property type="entry name" value="Peptidase_M16_C"/>
    <property type="match status" value="1"/>
</dbReference>
<dbReference type="PANTHER" id="PTHR11851:SF224">
    <property type="entry name" value="PROCESSING PROTEASE"/>
    <property type="match status" value="1"/>
</dbReference>
<dbReference type="GO" id="GO:0046872">
    <property type="term" value="F:metal ion binding"/>
    <property type="evidence" value="ECO:0007669"/>
    <property type="project" value="InterPro"/>
</dbReference>
<organism evidence="3 4">
    <name type="scientific">Candidatus Bacteroides merdavium</name>
    <dbReference type="NCBI Taxonomy" id="2838472"/>
    <lineage>
        <taxon>Bacteria</taxon>
        <taxon>Pseudomonadati</taxon>
        <taxon>Bacteroidota</taxon>
        <taxon>Bacteroidia</taxon>
        <taxon>Bacteroidales</taxon>
        <taxon>Bacteroidaceae</taxon>
        <taxon>Bacteroides</taxon>
    </lineage>
</organism>
<dbReference type="InterPro" id="IPR011249">
    <property type="entry name" value="Metalloenz_LuxS/M16"/>
</dbReference>
<dbReference type="AlphaFoldDB" id="A0A9D2KE62"/>
<feature type="domain" description="Peptidase M16 N-terminal" evidence="1">
    <location>
        <begin position="62"/>
        <end position="151"/>
    </location>
</feature>
<reference evidence="3" key="2">
    <citation type="submission" date="2021-04" db="EMBL/GenBank/DDBJ databases">
        <authorList>
            <person name="Gilroy R."/>
        </authorList>
    </citation>
    <scope>NUCLEOTIDE SEQUENCE</scope>
    <source>
        <strain evidence="3">CHK118-2852</strain>
    </source>
</reference>
<dbReference type="EMBL" id="DXAV01000043">
    <property type="protein sequence ID" value="HIZ91522.1"/>
    <property type="molecule type" value="Genomic_DNA"/>
</dbReference>
<dbReference type="InterPro" id="IPR007863">
    <property type="entry name" value="Peptidase_M16_C"/>
</dbReference>
<evidence type="ECO:0000313" key="4">
    <source>
        <dbReference type="Proteomes" id="UP000824108"/>
    </source>
</evidence>
<reference evidence="3" key="1">
    <citation type="journal article" date="2021" name="PeerJ">
        <title>Extensive microbial diversity within the chicken gut microbiome revealed by metagenomics and culture.</title>
        <authorList>
            <person name="Gilroy R."/>
            <person name="Ravi A."/>
            <person name="Getino M."/>
            <person name="Pursley I."/>
            <person name="Horton D.L."/>
            <person name="Alikhan N.F."/>
            <person name="Baker D."/>
            <person name="Gharbi K."/>
            <person name="Hall N."/>
            <person name="Watson M."/>
            <person name="Adriaenssens E.M."/>
            <person name="Foster-Nyarko E."/>
            <person name="Jarju S."/>
            <person name="Secka A."/>
            <person name="Antonio M."/>
            <person name="Oren A."/>
            <person name="Chaudhuri R.R."/>
            <person name="La Ragione R."/>
            <person name="Hildebrand F."/>
            <person name="Pallen M.J."/>
        </authorList>
    </citation>
    <scope>NUCLEOTIDE SEQUENCE</scope>
    <source>
        <strain evidence="3">CHK118-2852</strain>
    </source>
</reference>
<dbReference type="InterPro" id="IPR050361">
    <property type="entry name" value="MPP/UQCRC_Complex"/>
</dbReference>
<proteinExistence type="predicted"/>
<protein>
    <submittedName>
        <fullName evidence="3">Insulinase family protein</fullName>
    </submittedName>
</protein>
<dbReference type="InterPro" id="IPR011765">
    <property type="entry name" value="Pept_M16_N"/>
</dbReference>
<sequence length="429" mass="48823">MTDRTLQPEIKKPEHLTVQAPERMTLPNGVTLNVLNAGDSEVVRIDILMEGGRWHQNQPLQALFTNRMLREGTRRYTAAQIAERLDYYGAWLDLSSASEHAFVTLYSLNKYLPQTLDVLESLVKEPLFPDDELATVVENNVQQFKVNMQKVDFLAHRGLMETLYGAGHPSGRMVGEADYRRITSDVLRNFYNRHYHAANCSIYVSGKVTDDCLRRLETCFGTEHFGTSTCRTEQLHYEPVPAVGRRVFIERPEAMQSAVRMGMLTIPCHHPDYQKLRVLVTVLGGYFGSRLMSNIREEKGYTYGISAGLVSCPGSSVLFISSETANEYVEPLIHEVFHEMDRLCHEPVPDEELSMVKNYMLGELCRNYESAFSLSDAWIYLQTSRLPATYFGEVQDAITQVTAEELLRLAQNYFCKESLKEVVSGKKMS</sequence>
<accession>A0A9D2KE62</accession>
<evidence type="ECO:0000259" key="1">
    <source>
        <dbReference type="Pfam" id="PF00675"/>
    </source>
</evidence>
<gene>
    <name evidence="3" type="ORF">H9807_05340</name>
</gene>
<dbReference type="Proteomes" id="UP000824108">
    <property type="component" value="Unassembled WGS sequence"/>
</dbReference>